<keyword evidence="5 6" id="KW-0949">S-adenosyl-L-methionine</keyword>
<evidence type="ECO:0000313" key="8">
    <source>
        <dbReference type="EMBL" id="PSJ38590.1"/>
    </source>
</evidence>
<evidence type="ECO:0000256" key="3">
    <source>
        <dbReference type="ARBA" id="ARBA00022603"/>
    </source>
</evidence>
<comment type="subcellular location">
    <subcellularLocation>
        <location evidence="6">Cytoplasm</location>
    </subcellularLocation>
</comment>
<keyword evidence="9" id="KW-1185">Reference proteome</keyword>
<gene>
    <name evidence="6" type="primary">rsmH</name>
    <name evidence="8" type="ORF">C7I55_18140</name>
</gene>
<evidence type="ECO:0000256" key="5">
    <source>
        <dbReference type="ARBA" id="ARBA00022691"/>
    </source>
</evidence>
<reference evidence="8 9" key="1">
    <citation type="submission" date="2018-03" db="EMBL/GenBank/DDBJ databases">
        <title>The draft genome of Sphingosinicella sp. GL-C-18.</title>
        <authorList>
            <person name="Liu L."/>
            <person name="Li L."/>
            <person name="Liang L."/>
            <person name="Zhang X."/>
            <person name="Wang T."/>
        </authorList>
    </citation>
    <scope>NUCLEOTIDE SEQUENCE [LARGE SCALE GENOMIC DNA]</scope>
    <source>
        <strain evidence="8 9">GL-C-18</strain>
    </source>
</reference>
<dbReference type="InterPro" id="IPR029063">
    <property type="entry name" value="SAM-dependent_MTases_sf"/>
</dbReference>
<keyword evidence="2 6" id="KW-0698">rRNA processing</keyword>
<feature type="region of interest" description="Disordered" evidence="7">
    <location>
        <begin position="302"/>
        <end position="340"/>
    </location>
</feature>
<dbReference type="GO" id="GO:0070475">
    <property type="term" value="P:rRNA base methylation"/>
    <property type="evidence" value="ECO:0007669"/>
    <property type="project" value="UniProtKB-UniRule"/>
</dbReference>
<proteinExistence type="inferred from homology"/>
<name>A0A2P7QKX2_9SPHN</name>
<feature type="binding site" evidence="6">
    <location>
        <begin position="47"/>
        <end position="49"/>
    </location>
    <ligand>
        <name>S-adenosyl-L-methionine</name>
        <dbReference type="ChEBI" id="CHEBI:59789"/>
    </ligand>
</feature>
<dbReference type="GO" id="GO:0071424">
    <property type="term" value="F:rRNA (cytosine-N4-)-methyltransferase activity"/>
    <property type="evidence" value="ECO:0007669"/>
    <property type="project" value="UniProtKB-UniRule"/>
</dbReference>
<keyword evidence="3 6" id="KW-0489">Methyltransferase</keyword>
<sequence>MAPRGKGDHAVSPDTAAPHVPVLLAEVIAGLAVQEGETHVDGTFGAGGYTRAILDKGAAHVFAFDRDPDAIREGEGLAAACGGRLTLVPERFSRMRQALAARDVEAVDGVTLDIGVSSMQLDRAERGFSFQSDGPLDMRMEQDGESAADFLNSAPEEAIADVLYRYGEEPKSRRIARAIVAARPLGRTTELAEIVRKSCGWHQGMKKDPATRTFQAVRIHLNEELKELEDGLEAAEQMLKPGGRLAVVTFHSLEDRVVKRFFKERSGATPAGSRHLPEQVSGRKAPSFEAVAKPARAGEAELAVNPRARSATLRVARRTAAPAWSGPHESPRTGQEGMPA</sequence>
<feature type="binding site" evidence="6">
    <location>
        <position position="120"/>
    </location>
    <ligand>
        <name>S-adenosyl-L-methionine</name>
        <dbReference type="ChEBI" id="CHEBI:59789"/>
    </ligand>
</feature>
<evidence type="ECO:0000256" key="6">
    <source>
        <dbReference type="HAMAP-Rule" id="MF_01007"/>
    </source>
</evidence>
<keyword evidence="6" id="KW-0963">Cytoplasm</keyword>
<comment type="function">
    <text evidence="6">Specifically methylates the N4 position of cytidine in position 1402 (C1402) of 16S rRNA.</text>
</comment>
<comment type="catalytic activity">
    <reaction evidence="6">
        <text>cytidine(1402) in 16S rRNA + S-adenosyl-L-methionine = N(4)-methylcytidine(1402) in 16S rRNA + S-adenosyl-L-homocysteine + H(+)</text>
        <dbReference type="Rhea" id="RHEA:42928"/>
        <dbReference type="Rhea" id="RHEA-COMP:10286"/>
        <dbReference type="Rhea" id="RHEA-COMP:10287"/>
        <dbReference type="ChEBI" id="CHEBI:15378"/>
        <dbReference type="ChEBI" id="CHEBI:57856"/>
        <dbReference type="ChEBI" id="CHEBI:59789"/>
        <dbReference type="ChEBI" id="CHEBI:74506"/>
        <dbReference type="ChEBI" id="CHEBI:82748"/>
        <dbReference type="EC" id="2.1.1.199"/>
    </reaction>
</comment>
<dbReference type="EMBL" id="PXYI01000006">
    <property type="protein sequence ID" value="PSJ38590.1"/>
    <property type="molecule type" value="Genomic_DNA"/>
</dbReference>
<keyword evidence="4 6" id="KW-0808">Transferase</keyword>
<protein>
    <recommendedName>
        <fullName evidence="6">Ribosomal RNA small subunit methyltransferase H</fullName>
        <ecNumber evidence="6">2.1.1.199</ecNumber>
    </recommendedName>
    <alternativeName>
        <fullName evidence="6">16S rRNA m(4)C1402 methyltransferase</fullName>
    </alternativeName>
    <alternativeName>
        <fullName evidence="6">rRNA (cytosine-N(4)-)-methyltransferase RsmH</fullName>
    </alternativeName>
</protein>
<dbReference type="EC" id="2.1.1.199" evidence="6"/>
<comment type="caution">
    <text evidence="8">The sequence shown here is derived from an EMBL/GenBank/DDBJ whole genome shotgun (WGS) entry which is preliminary data.</text>
</comment>
<dbReference type="NCBIfam" id="TIGR00006">
    <property type="entry name" value="16S rRNA (cytosine(1402)-N(4))-methyltransferase RsmH"/>
    <property type="match status" value="1"/>
</dbReference>
<organism evidence="8 9">
    <name type="scientific">Allosphingosinicella deserti</name>
    <dbReference type="NCBI Taxonomy" id="2116704"/>
    <lineage>
        <taxon>Bacteria</taxon>
        <taxon>Pseudomonadati</taxon>
        <taxon>Pseudomonadota</taxon>
        <taxon>Alphaproteobacteria</taxon>
        <taxon>Sphingomonadales</taxon>
        <taxon>Sphingomonadaceae</taxon>
        <taxon>Allosphingosinicella</taxon>
    </lineage>
</organism>
<dbReference type="SUPFAM" id="SSF81799">
    <property type="entry name" value="Putative methyltransferase TM0872, insert domain"/>
    <property type="match status" value="1"/>
</dbReference>
<dbReference type="Proteomes" id="UP000241167">
    <property type="component" value="Unassembled WGS sequence"/>
</dbReference>
<dbReference type="HAMAP" id="MF_01007">
    <property type="entry name" value="16SrRNA_methyltr_H"/>
    <property type="match status" value="1"/>
</dbReference>
<dbReference type="Gene3D" id="3.40.50.150">
    <property type="entry name" value="Vaccinia Virus protein VP39"/>
    <property type="match status" value="1"/>
</dbReference>
<dbReference type="Gene3D" id="1.10.150.170">
    <property type="entry name" value="Putative methyltransferase TM0872, insert domain"/>
    <property type="match status" value="1"/>
</dbReference>
<dbReference type="AlphaFoldDB" id="A0A2P7QKX2"/>
<dbReference type="InterPro" id="IPR023397">
    <property type="entry name" value="SAM-dep_MeTrfase_MraW_recog"/>
</dbReference>
<feature type="binding site" evidence="6">
    <location>
        <position position="113"/>
    </location>
    <ligand>
        <name>S-adenosyl-L-methionine</name>
        <dbReference type="ChEBI" id="CHEBI:59789"/>
    </ligand>
</feature>
<dbReference type="SUPFAM" id="SSF53335">
    <property type="entry name" value="S-adenosyl-L-methionine-dependent methyltransferases"/>
    <property type="match status" value="1"/>
</dbReference>
<evidence type="ECO:0000256" key="1">
    <source>
        <dbReference type="ARBA" id="ARBA00010396"/>
    </source>
</evidence>
<accession>A0A2P7QKX2</accession>
<evidence type="ECO:0000256" key="2">
    <source>
        <dbReference type="ARBA" id="ARBA00022552"/>
    </source>
</evidence>
<dbReference type="PIRSF" id="PIRSF004486">
    <property type="entry name" value="MraW"/>
    <property type="match status" value="1"/>
</dbReference>
<evidence type="ECO:0000313" key="9">
    <source>
        <dbReference type="Proteomes" id="UP000241167"/>
    </source>
</evidence>
<comment type="similarity">
    <text evidence="1 6">Belongs to the methyltransferase superfamily. RsmH family.</text>
</comment>
<dbReference type="PANTHER" id="PTHR11265">
    <property type="entry name" value="S-ADENOSYL-METHYLTRANSFERASE MRAW"/>
    <property type="match status" value="1"/>
</dbReference>
<dbReference type="PANTHER" id="PTHR11265:SF0">
    <property type="entry name" value="12S RRNA N4-METHYLCYTIDINE METHYLTRANSFERASE"/>
    <property type="match status" value="1"/>
</dbReference>
<dbReference type="InterPro" id="IPR002903">
    <property type="entry name" value="RsmH"/>
</dbReference>
<evidence type="ECO:0000256" key="7">
    <source>
        <dbReference type="SAM" id="MobiDB-lite"/>
    </source>
</evidence>
<feature type="binding site" evidence="6">
    <location>
        <position position="92"/>
    </location>
    <ligand>
        <name>S-adenosyl-L-methionine</name>
        <dbReference type="ChEBI" id="CHEBI:59789"/>
    </ligand>
</feature>
<dbReference type="GO" id="GO:0005737">
    <property type="term" value="C:cytoplasm"/>
    <property type="evidence" value="ECO:0007669"/>
    <property type="project" value="UniProtKB-SubCell"/>
</dbReference>
<feature type="binding site" evidence="6">
    <location>
        <position position="65"/>
    </location>
    <ligand>
        <name>S-adenosyl-L-methionine</name>
        <dbReference type="ChEBI" id="CHEBI:59789"/>
    </ligand>
</feature>
<evidence type="ECO:0000256" key="4">
    <source>
        <dbReference type="ARBA" id="ARBA00022679"/>
    </source>
</evidence>
<dbReference type="Pfam" id="PF01795">
    <property type="entry name" value="Methyltransf_5"/>
    <property type="match status" value="1"/>
</dbReference>
<dbReference type="OrthoDB" id="9806637at2"/>